<evidence type="ECO:0000256" key="2">
    <source>
        <dbReference type="ARBA" id="ARBA00022475"/>
    </source>
</evidence>
<evidence type="ECO:0000256" key="3">
    <source>
        <dbReference type="ARBA" id="ARBA00022692"/>
    </source>
</evidence>
<evidence type="ECO:0000313" key="7">
    <source>
        <dbReference type="EMBL" id="PQD94733.1"/>
    </source>
</evidence>
<dbReference type="AlphaFoldDB" id="A0A2S7MYA1"/>
<keyword evidence="2" id="KW-1003">Cell membrane</keyword>
<organism evidence="7 8">
    <name type="scientific">Pradoshia eiseniae</name>
    <dbReference type="NCBI Taxonomy" id="2064768"/>
    <lineage>
        <taxon>Bacteria</taxon>
        <taxon>Bacillati</taxon>
        <taxon>Bacillota</taxon>
        <taxon>Bacilli</taxon>
        <taxon>Bacillales</taxon>
        <taxon>Bacillaceae</taxon>
        <taxon>Pradoshia</taxon>
    </lineage>
</organism>
<feature type="transmembrane region" description="Helical" evidence="6">
    <location>
        <begin position="12"/>
        <end position="40"/>
    </location>
</feature>
<evidence type="ECO:0000256" key="1">
    <source>
        <dbReference type="ARBA" id="ARBA00004651"/>
    </source>
</evidence>
<evidence type="ECO:0008006" key="9">
    <source>
        <dbReference type="Google" id="ProtNLM"/>
    </source>
</evidence>
<dbReference type="InterPro" id="IPR010343">
    <property type="entry name" value="ArAE_1"/>
</dbReference>
<keyword evidence="3 6" id="KW-0812">Transmembrane</keyword>
<dbReference type="GO" id="GO:0005886">
    <property type="term" value="C:plasma membrane"/>
    <property type="evidence" value="ECO:0007669"/>
    <property type="project" value="UniProtKB-SubCell"/>
</dbReference>
<dbReference type="Pfam" id="PF06081">
    <property type="entry name" value="ArAE_1"/>
    <property type="match status" value="1"/>
</dbReference>
<comment type="caution">
    <text evidence="7">The sequence shown here is derived from an EMBL/GenBank/DDBJ whole genome shotgun (WGS) entry which is preliminary data.</text>
</comment>
<evidence type="ECO:0000256" key="5">
    <source>
        <dbReference type="ARBA" id="ARBA00023136"/>
    </source>
</evidence>
<keyword evidence="5 6" id="KW-0472">Membrane</keyword>
<dbReference type="PANTHER" id="PTHR30509:SF27">
    <property type="entry name" value="UPF0421 PROTEIN YGAE"/>
    <property type="match status" value="1"/>
</dbReference>
<evidence type="ECO:0000313" key="8">
    <source>
        <dbReference type="Proteomes" id="UP000239663"/>
    </source>
</evidence>
<feature type="transmembrane region" description="Helical" evidence="6">
    <location>
        <begin position="55"/>
        <end position="72"/>
    </location>
</feature>
<accession>A0A2S7MYA1</accession>
<keyword evidence="4 6" id="KW-1133">Transmembrane helix</keyword>
<dbReference type="PANTHER" id="PTHR30509">
    <property type="entry name" value="P-HYDROXYBENZOIC ACID EFFLUX PUMP SUBUNIT-RELATED"/>
    <property type="match status" value="1"/>
</dbReference>
<proteinExistence type="predicted"/>
<name>A0A2S7MYA1_9BACI</name>
<keyword evidence="8" id="KW-1185">Reference proteome</keyword>
<reference evidence="7 8" key="1">
    <citation type="submission" date="2017-12" db="EMBL/GenBank/DDBJ databases">
        <title>Taxonomic description and draft genome of Pradoshia cofamensis Gen. nov., sp. nov., a thermotolerant bacillale isolated from anterior gut of earthworm Eisenia fetida.</title>
        <authorList>
            <person name="Saha T."/>
            <person name="Chakraborty R."/>
        </authorList>
    </citation>
    <scope>NUCLEOTIDE SEQUENCE [LARGE SCALE GENOMIC DNA]</scope>
    <source>
        <strain evidence="7 8">EAG3</strain>
    </source>
</reference>
<dbReference type="OrthoDB" id="1653617at2"/>
<evidence type="ECO:0000256" key="6">
    <source>
        <dbReference type="SAM" id="Phobius"/>
    </source>
</evidence>
<feature type="transmembrane region" description="Helical" evidence="6">
    <location>
        <begin position="121"/>
        <end position="143"/>
    </location>
</feature>
<gene>
    <name evidence="7" type="ORF">CYL18_12230</name>
</gene>
<feature type="transmembrane region" description="Helical" evidence="6">
    <location>
        <begin position="77"/>
        <end position="93"/>
    </location>
</feature>
<dbReference type="RefSeq" id="WP_104849807.1">
    <property type="nucleotide sequence ID" value="NZ_PKOZ01000007.1"/>
</dbReference>
<dbReference type="EMBL" id="PKOZ01000007">
    <property type="protein sequence ID" value="PQD94733.1"/>
    <property type="molecule type" value="Genomic_DNA"/>
</dbReference>
<protein>
    <recommendedName>
        <fullName evidence="9">Aromatic acid exporter family protein</fullName>
    </recommendedName>
</protein>
<dbReference type="Proteomes" id="UP000239663">
    <property type="component" value="Unassembled WGS sequence"/>
</dbReference>
<sequence length="360" mass="41895">MKVGARVFKTGIAIVIAIYVAILLGIPSPTLAAISAVFAVQPTIYRSYLTLIDQIQANIIGFLVAITFVIFFGNEPLLLGLAAIITIVINLQLKNEKQLTISLVTLILIMEQPEGDFTTFAFWRVFAILIGILSAFLVNLIFLPPKYETKLFSRIHHTTDEILRWIRIGSRSSTEHVHLKKDIKRLKETVNKTDQLYDMFQEERDYFKRNKIPKARKLVIYRYMIATNRRALDILKRLHRFEVEFHQMPNDFQLEVQEQLDILMRKHEHIHLKFTEKVKPGCLYAETEEQYNKQQLIEVVRGFRINATDETPVYYHMVTLISAILEYGDYLEHLEMLVNSFHSYHKAENKSVQLPDDDQA</sequence>
<evidence type="ECO:0000256" key="4">
    <source>
        <dbReference type="ARBA" id="ARBA00022989"/>
    </source>
</evidence>
<comment type="subcellular location">
    <subcellularLocation>
        <location evidence="1">Cell membrane</location>
        <topology evidence="1">Multi-pass membrane protein</topology>
    </subcellularLocation>
</comment>